<reference evidence="8" key="1">
    <citation type="submission" date="2022-11" db="UniProtKB">
        <authorList>
            <consortium name="WormBaseParasite"/>
        </authorList>
    </citation>
    <scope>IDENTIFICATION</scope>
</reference>
<keyword evidence="7" id="KW-1185">Reference proteome</keyword>
<keyword evidence="3 5" id="KW-1133">Transmembrane helix</keyword>
<dbReference type="Pfam" id="PF12698">
    <property type="entry name" value="ABC2_membrane_3"/>
    <property type="match status" value="1"/>
</dbReference>
<feature type="domain" description="ABC-2 type transporter transmembrane" evidence="6">
    <location>
        <begin position="134"/>
        <end position="332"/>
    </location>
</feature>
<evidence type="ECO:0000256" key="4">
    <source>
        <dbReference type="ARBA" id="ARBA00023136"/>
    </source>
</evidence>
<evidence type="ECO:0000256" key="2">
    <source>
        <dbReference type="ARBA" id="ARBA00022692"/>
    </source>
</evidence>
<evidence type="ECO:0000313" key="7">
    <source>
        <dbReference type="Proteomes" id="UP000887566"/>
    </source>
</evidence>
<keyword evidence="2 5" id="KW-0812">Transmembrane</keyword>
<sequence length="341" mass="39036">MDTFGGLSIDHTCRFGAIVALNQLCETVKWYEFKVKGFASEDDLVRDTMDLSTSNRFIGAVIFDDIETRHQWSYTLRFRYYLRNLLPEYFTSSLAYNWQTSTVVPGGIRSAALPYPNLADGGLPAYWRELFLSLQAAVDWTLTEMMGETEHNNYLTRFNLVMQRFPYPAHHTNPLYSYASILLPICMTISFMISILYISKAISLDQENGIKEYLFVMGLKTWAYWLAHFILNAIKSLVAIALLSFVFCFLFPTTRFEIIIIFVLLYGLNALLFGFAVSAVFSQGSFTSLFAVIGWFLLYIPSLYFQNQEDTYNDKQKMASCALPSMASIKMIQILVTLEGQ</sequence>
<dbReference type="InterPro" id="IPR026082">
    <property type="entry name" value="ABCA"/>
</dbReference>
<feature type="transmembrane region" description="Helical" evidence="5">
    <location>
        <begin position="233"/>
        <end position="251"/>
    </location>
</feature>
<organism evidence="7 8">
    <name type="scientific">Plectus sambesii</name>
    <dbReference type="NCBI Taxonomy" id="2011161"/>
    <lineage>
        <taxon>Eukaryota</taxon>
        <taxon>Metazoa</taxon>
        <taxon>Ecdysozoa</taxon>
        <taxon>Nematoda</taxon>
        <taxon>Chromadorea</taxon>
        <taxon>Plectida</taxon>
        <taxon>Plectina</taxon>
        <taxon>Plectoidea</taxon>
        <taxon>Plectidae</taxon>
        <taxon>Plectus</taxon>
    </lineage>
</organism>
<dbReference type="PANTHER" id="PTHR19229">
    <property type="entry name" value="ATP-BINDING CASSETTE TRANSPORTER SUBFAMILY A ABCA"/>
    <property type="match status" value="1"/>
</dbReference>
<evidence type="ECO:0000259" key="6">
    <source>
        <dbReference type="Pfam" id="PF12698"/>
    </source>
</evidence>
<protein>
    <submittedName>
        <fullName evidence="8">ABC-2 type transporter transmembrane domain-containing protein</fullName>
    </submittedName>
</protein>
<dbReference type="Proteomes" id="UP000887566">
    <property type="component" value="Unplaced"/>
</dbReference>
<dbReference type="InterPro" id="IPR013525">
    <property type="entry name" value="ABC2_TM"/>
</dbReference>
<dbReference type="GO" id="GO:0005319">
    <property type="term" value="F:lipid transporter activity"/>
    <property type="evidence" value="ECO:0007669"/>
    <property type="project" value="TreeGrafter"/>
</dbReference>
<accession>A0A914UTX1</accession>
<dbReference type="WBParaSite" id="PSAMB.scaffold12584size2694.g34955.t1">
    <property type="protein sequence ID" value="PSAMB.scaffold12584size2694.g34955.t1"/>
    <property type="gene ID" value="PSAMB.scaffold12584size2694.g34955"/>
</dbReference>
<evidence type="ECO:0000256" key="1">
    <source>
        <dbReference type="ARBA" id="ARBA00004141"/>
    </source>
</evidence>
<name>A0A914UTX1_9BILA</name>
<feature type="transmembrane region" description="Helical" evidence="5">
    <location>
        <begin position="175"/>
        <end position="198"/>
    </location>
</feature>
<dbReference type="AlphaFoldDB" id="A0A914UTX1"/>
<evidence type="ECO:0000256" key="5">
    <source>
        <dbReference type="SAM" id="Phobius"/>
    </source>
</evidence>
<keyword evidence="4 5" id="KW-0472">Membrane</keyword>
<dbReference type="PANTHER" id="PTHR19229:SF250">
    <property type="entry name" value="ABC TRANSPORTER DOMAIN-CONTAINING PROTEIN-RELATED"/>
    <property type="match status" value="1"/>
</dbReference>
<evidence type="ECO:0000313" key="8">
    <source>
        <dbReference type="WBParaSite" id="PSAMB.scaffold12584size2694.g34955.t1"/>
    </source>
</evidence>
<dbReference type="GO" id="GO:0140359">
    <property type="term" value="F:ABC-type transporter activity"/>
    <property type="evidence" value="ECO:0007669"/>
    <property type="project" value="InterPro"/>
</dbReference>
<evidence type="ECO:0000256" key="3">
    <source>
        <dbReference type="ARBA" id="ARBA00022989"/>
    </source>
</evidence>
<proteinExistence type="predicted"/>
<comment type="subcellular location">
    <subcellularLocation>
        <location evidence="1">Membrane</location>
        <topology evidence="1">Multi-pass membrane protein</topology>
    </subcellularLocation>
</comment>
<feature type="transmembrane region" description="Helical" evidence="5">
    <location>
        <begin position="286"/>
        <end position="305"/>
    </location>
</feature>
<feature type="transmembrane region" description="Helical" evidence="5">
    <location>
        <begin position="258"/>
        <end position="280"/>
    </location>
</feature>
<dbReference type="GO" id="GO:0016020">
    <property type="term" value="C:membrane"/>
    <property type="evidence" value="ECO:0007669"/>
    <property type="project" value="UniProtKB-SubCell"/>
</dbReference>